<accession>A0AAD6XN59</accession>
<keyword evidence="13" id="KW-0378">Hydrolase</keyword>
<dbReference type="Pfam" id="PF22606">
    <property type="entry name" value="Cdc6-ORC-like_ATPase_lid"/>
    <property type="match status" value="1"/>
</dbReference>
<evidence type="ECO:0000313" key="13">
    <source>
        <dbReference type="EMBL" id="KAJ7076450.1"/>
    </source>
</evidence>
<organism evidence="13 14">
    <name type="scientific">Mycena belliarum</name>
    <dbReference type="NCBI Taxonomy" id="1033014"/>
    <lineage>
        <taxon>Eukaryota</taxon>
        <taxon>Fungi</taxon>
        <taxon>Dikarya</taxon>
        <taxon>Basidiomycota</taxon>
        <taxon>Agaricomycotina</taxon>
        <taxon>Agaricomycetes</taxon>
        <taxon>Agaricomycetidae</taxon>
        <taxon>Agaricales</taxon>
        <taxon>Marasmiineae</taxon>
        <taxon>Mycenaceae</taxon>
        <taxon>Mycena</taxon>
    </lineage>
</organism>
<comment type="subunit">
    <text evidence="10">ORC is composed of six subunits.</text>
</comment>
<sequence length="808" mass="90291">MREAPKTPTRRSRRGQPIVTIISKSETSAQDEWAGEKVHERPMKPELDMPPERFAEWEEEPEDERSSFRAIFYKAFQRTERGASKTTLFSVGDTVAIQTEGHYKREKKSSIGVIVAMWDLVGDGDNHEEDAQMLVRIHWFLRPSELAGIRVKRDYFENEIYYSLASNVVFTSTSILTRCTVTDEMPVPVKTAKSPNKRWAYVDDKNKIGPFYCRWALNPQRNLYFDVNWNTIRKIALGEEDDPFGSGDRWNVDPVGSPPRKKRRLEAPKRDAPKRVKRLTVDPMANVDSRSDADEDRDADYTGKGESDEDDEDDRLPTIHDDSDSDPEQETYSDSDEPKTPRKRGRNIAHPTPHSKAALARRARGAGSGSPRKRARLAVRSNNAALGFDSMGHLPQDPWLRAMHVLHVGSRPDALPCREGEFDRVLGSVADILEEGSGGCVYISGVPGTGKTATVHAVVRELKRMAECNEMNPFTYVEINGLRIPEPAAAYSLLWEAVSGHDVAKEGHLRIGAKESLKALTAHFSSGGNRGPGGHACVVLMDELDQLMTAKQDVVYNFFNWPTLAGSRLVVLAVANTMDLPERAMSGRVRSRLGMTRINFQPYTAQQLQAIVEARLASASQGQPADAQAVIAPDALRLTSMKVSSVSGDARRILDICRRAVELAHEDRRTAAIRDVNEVTKQMQNSPTAAYLRDCSFHERLLLVSLIKCIKREGVEEIKWGEVLHQHERYVKVLEDPTVPKLRMPTPNELAIVLDSLLGSRALLMEGGAAVQRKAEGERKVLLNLEQGEVERVLGDVGGDQWRNILTG</sequence>
<dbReference type="InterPro" id="IPR043151">
    <property type="entry name" value="BAH_sf"/>
</dbReference>
<evidence type="ECO:0000256" key="10">
    <source>
        <dbReference type="RuleBase" id="RU365058"/>
    </source>
</evidence>
<dbReference type="AlphaFoldDB" id="A0AAD6XN59"/>
<comment type="subcellular location">
    <subcellularLocation>
        <location evidence="1 10">Nucleus</location>
    </subcellularLocation>
</comment>
<feature type="compositionally biased region" description="Basic and acidic residues" evidence="11">
    <location>
        <begin position="34"/>
        <end position="50"/>
    </location>
</feature>
<evidence type="ECO:0000256" key="2">
    <source>
        <dbReference type="ARBA" id="ARBA00008398"/>
    </source>
</evidence>
<dbReference type="PANTHER" id="PTHR10763:SF23">
    <property type="entry name" value="ORIGIN RECOGNITION COMPLEX SUBUNIT 1"/>
    <property type="match status" value="1"/>
</dbReference>
<dbReference type="Gene3D" id="2.30.30.490">
    <property type="match status" value="1"/>
</dbReference>
<evidence type="ECO:0000313" key="14">
    <source>
        <dbReference type="Proteomes" id="UP001222325"/>
    </source>
</evidence>
<dbReference type="Pfam" id="PF01426">
    <property type="entry name" value="BAH"/>
    <property type="match status" value="1"/>
</dbReference>
<keyword evidence="4" id="KW-0479">Metal-binding</keyword>
<dbReference type="PANTHER" id="PTHR10763">
    <property type="entry name" value="CELL DIVISION CONTROL PROTEIN 6-RELATED"/>
    <property type="match status" value="1"/>
</dbReference>
<keyword evidence="7" id="KW-0460">Magnesium</keyword>
<dbReference type="SUPFAM" id="SSF52540">
    <property type="entry name" value="P-loop containing nucleoside triphosphate hydrolases"/>
    <property type="match status" value="1"/>
</dbReference>
<dbReference type="GO" id="GO:0016887">
    <property type="term" value="F:ATP hydrolysis activity"/>
    <property type="evidence" value="ECO:0007669"/>
    <property type="project" value="InterPro"/>
</dbReference>
<name>A0AAD6XN59_9AGAR</name>
<dbReference type="Pfam" id="PF00004">
    <property type="entry name" value="AAA"/>
    <property type="match status" value="1"/>
</dbReference>
<feature type="region of interest" description="Disordered" evidence="11">
    <location>
        <begin position="1"/>
        <end position="50"/>
    </location>
</feature>
<evidence type="ECO:0000256" key="6">
    <source>
        <dbReference type="ARBA" id="ARBA00022840"/>
    </source>
</evidence>
<keyword evidence="14" id="KW-1185">Reference proteome</keyword>
<dbReference type="CDD" id="cd00009">
    <property type="entry name" value="AAA"/>
    <property type="match status" value="1"/>
</dbReference>
<feature type="region of interest" description="Disordered" evidence="11">
    <location>
        <begin position="243"/>
        <end position="376"/>
    </location>
</feature>
<dbReference type="FunFam" id="3.40.50.300:FF:000199">
    <property type="entry name" value="Origin recognition complex subunit 1"/>
    <property type="match status" value="1"/>
</dbReference>
<dbReference type="Gene3D" id="3.40.50.300">
    <property type="entry name" value="P-loop containing nucleotide triphosphate hydrolases"/>
    <property type="match status" value="1"/>
</dbReference>
<dbReference type="GO" id="GO:0046872">
    <property type="term" value="F:metal ion binding"/>
    <property type="evidence" value="ECO:0007669"/>
    <property type="project" value="UniProtKB-KW"/>
</dbReference>
<dbReference type="InterPro" id="IPR054425">
    <property type="entry name" value="Cdc6_ORC1-like_ATPase_lid"/>
</dbReference>
<dbReference type="GO" id="GO:0003688">
    <property type="term" value="F:DNA replication origin binding"/>
    <property type="evidence" value="ECO:0007669"/>
    <property type="project" value="TreeGrafter"/>
</dbReference>
<gene>
    <name evidence="13" type="ORF">B0H15DRAFT_863872</name>
</gene>
<comment type="caution">
    <text evidence="13">The sequence shown here is derived from an EMBL/GenBank/DDBJ whole genome shotgun (WGS) entry which is preliminary data.</text>
</comment>
<evidence type="ECO:0000256" key="7">
    <source>
        <dbReference type="ARBA" id="ARBA00022842"/>
    </source>
</evidence>
<proteinExistence type="inferred from homology"/>
<comment type="function">
    <text evidence="10">Component of the origin recognition complex (ORC) that binds origins of replication. DNA-binding is ATP-dependent, however specific DNA sequences that define origins of replication have not been identified so far. ORC is required to assemble the pre-replication complex necessary to initiate DNA replication.</text>
</comment>
<dbReference type="Gene3D" id="1.10.8.60">
    <property type="match status" value="1"/>
</dbReference>
<dbReference type="InterPro" id="IPR001025">
    <property type="entry name" value="BAH_dom"/>
</dbReference>
<keyword evidence="5 10" id="KW-0547">Nucleotide-binding</keyword>
<dbReference type="PROSITE" id="PS51038">
    <property type="entry name" value="BAH"/>
    <property type="match status" value="1"/>
</dbReference>
<evidence type="ECO:0000259" key="12">
    <source>
        <dbReference type="PROSITE" id="PS51038"/>
    </source>
</evidence>
<keyword evidence="8 10" id="KW-0238">DNA-binding</keyword>
<comment type="similarity">
    <text evidence="2 10">Belongs to the ORC1 family.</text>
</comment>
<evidence type="ECO:0000256" key="11">
    <source>
        <dbReference type="SAM" id="MobiDB-lite"/>
    </source>
</evidence>
<dbReference type="GO" id="GO:0005664">
    <property type="term" value="C:nuclear origin of replication recognition complex"/>
    <property type="evidence" value="ECO:0007669"/>
    <property type="project" value="TreeGrafter"/>
</dbReference>
<dbReference type="SMART" id="SM00382">
    <property type="entry name" value="AAA"/>
    <property type="match status" value="1"/>
</dbReference>
<dbReference type="InterPro" id="IPR050311">
    <property type="entry name" value="ORC1/CDC6"/>
</dbReference>
<protein>
    <recommendedName>
        <fullName evidence="10">Origin recognition complex subunit 1</fullName>
    </recommendedName>
</protein>
<keyword evidence="3 10" id="KW-0235">DNA replication</keyword>
<dbReference type="GO" id="GO:0033314">
    <property type="term" value="P:mitotic DNA replication checkpoint signaling"/>
    <property type="evidence" value="ECO:0007669"/>
    <property type="project" value="TreeGrafter"/>
</dbReference>
<feature type="compositionally biased region" description="Basic and acidic residues" evidence="11">
    <location>
        <begin position="265"/>
        <end position="274"/>
    </location>
</feature>
<reference evidence="13" key="1">
    <citation type="submission" date="2023-03" db="EMBL/GenBank/DDBJ databases">
        <title>Massive genome expansion in bonnet fungi (Mycena s.s.) driven by repeated elements and novel gene families across ecological guilds.</title>
        <authorList>
            <consortium name="Lawrence Berkeley National Laboratory"/>
            <person name="Harder C.B."/>
            <person name="Miyauchi S."/>
            <person name="Viragh M."/>
            <person name="Kuo A."/>
            <person name="Thoen E."/>
            <person name="Andreopoulos B."/>
            <person name="Lu D."/>
            <person name="Skrede I."/>
            <person name="Drula E."/>
            <person name="Henrissat B."/>
            <person name="Morin E."/>
            <person name="Kohler A."/>
            <person name="Barry K."/>
            <person name="LaButti K."/>
            <person name="Morin E."/>
            <person name="Salamov A."/>
            <person name="Lipzen A."/>
            <person name="Mereny Z."/>
            <person name="Hegedus B."/>
            <person name="Baldrian P."/>
            <person name="Stursova M."/>
            <person name="Weitz H."/>
            <person name="Taylor A."/>
            <person name="Grigoriev I.V."/>
            <person name="Nagy L.G."/>
            <person name="Martin F."/>
            <person name="Kauserud H."/>
        </authorList>
    </citation>
    <scope>NUCLEOTIDE SEQUENCE</scope>
    <source>
        <strain evidence="13">CBHHK173m</strain>
    </source>
</reference>
<keyword evidence="9 10" id="KW-0539">Nucleus</keyword>
<feature type="domain" description="BAH" evidence="12">
    <location>
        <begin position="87"/>
        <end position="228"/>
    </location>
</feature>
<keyword evidence="6 10" id="KW-0067">ATP-binding</keyword>
<dbReference type="GO" id="GO:0006270">
    <property type="term" value="P:DNA replication initiation"/>
    <property type="evidence" value="ECO:0007669"/>
    <property type="project" value="TreeGrafter"/>
</dbReference>
<evidence type="ECO:0000256" key="4">
    <source>
        <dbReference type="ARBA" id="ARBA00022723"/>
    </source>
</evidence>
<dbReference type="CDD" id="cd04370">
    <property type="entry name" value="BAH"/>
    <property type="match status" value="1"/>
</dbReference>
<dbReference type="GO" id="GO:0003682">
    <property type="term" value="F:chromatin binding"/>
    <property type="evidence" value="ECO:0007669"/>
    <property type="project" value="InterPro"/>
</dbReference>
<evidence type="ECO:0000256" key="1">
    <source>
        <dbReference type="ARBA" id="ARBA00004123"/>
    </source>
</evidence>
<evidence type="ECO:0000256" key="3">
    <source>
        <dbReference type="ARBA" id="ARBA00022705"/>
    </source>
</evidence>
<dbReference type="InterPro" id="IPR003593">
    <property type="entry name" value="AAA+_ATPase"/>
</dbReference>
<dbReference type="Proteomes" id="UP001222325">
    <property type="component" value="Unassembled WGS sequence"/>
</dbReference>
<dbReference type="InterPro" id="IPR003959">
    <property type="entry name" value="ATPase_AAA_core"/>
</dbReference>
<feature type="compositionally biased region" description="Acidic residues" evidence="11">
    <location>
        <begin position="323"/>
        <end position="335"/>
    </location>
</feature>
<evidence type="ECO:0000256" key="5">
    <source>
        <dbReference type="ARBA" id="ARBA00022741"/>
    </source>
</evidence>
<dbReference type="InterPro" id="IPR027417">
    <property type="entry name" value="P-loop_NTPase"/>
</dbReference>
<evidence type="ECO:0000256" key="8">
    <source>
        <dbReference type="ARBA" id="ARBA00023125"/>
    </source>
</evidence>
<evidence type="ECO:0000256" key="9">
    <source>
        <dbReference type="ARBA" id="ARBA00023242"/>
    </source>
</evidence>
<dbReference type="GO" id="GO:0005524">
    <property type="term" value="F:ATP binding"/>
    <property type="evidence" value="ECO:0007669"/>
    <property type="project" value="UniProtKB-KW"/>
</dbReference>
<dbReference type="EMBL" id="JARJCN010000081">
    <property type="protein sequence ID" value="KAJ7076450.1"/>
    <property type="molecule type" value="Genomic_DNA"/>
</dbReference>